<comment type="caution">
    <text evidence="1">The sequence shown here is derived from an EMBL/GenBank/DDBJ whole genome shotgun (WGS) entry which is preliminary data.</text>
</comment>
<proteinExistence type="predicted"/>
<reference evidence="1" key="1">
    <citation type="submission" date="2022-12" db="EMBL/GenBank/DDBJ databases">
        <title>Clostridium sp. nov., isolated from industrial wastewater.</title>
        <authorList>
            <person name="Jiayan W."/>
        </authorList>
    </citation>
    <scope>NUCLEOTIDE SEQUENCE</scope>
    <source>
        <strain evidence="1">ZC22-4</strain>
    </source>
</reference>
<name>A0ABT4DEQ1_9CLOT</name>
<organism evidence="1 2">
    <name type="scientific">Clostridium brassicae</name>
    <dbReference type="NCBI Taxonomy" id="2999072"/>
    <lineage>
        <taxon>Bacteria</taxon>
        <taxon>Bacillati</taxon>
        <taxon>Bacillota</taxon>
        <taxon>Clostridia</taxon>
        <taxon>Eubacteriales</taxon>
        <taxon>Clostridiaceae</taxon>
        <taxon>Clostridium</taxon>
    </lineage>
</organism>
<gene>
    <name evidence="1" type="ORF">OW729_13655</name>
</gene>
<keyword evidence="2" id="KW-1185">Reference proteome</keyword>
<protein>
    <submittedName>
        <fullName evidence="1">Uncharacterized protein</fullName>
    </submittedName>
</protein>
<sequence>MIKDNKIKKCIATLCLLIGLVCINVYTSLAGTERKFWNMTIRPLQGDSVLTTRHKETDLQYSWVKVTKMQSIGKVNVKFVGPTWTITNPITIDTGVNTGRWYKAPYITGGSVSGSPIALSASNYNWSTSKGYIEGWVDYE</sequence>
<dbReference type="EMBL" id="JAPQFJ010000015">
    <property type="protein sequence ID" value="MCY6959661.1"/>
    <property type="molecule type" value="Genomic_DNA"/>
</dbReference>
<accession>A0ABT4DEQ1</accession>
<dbReference type="RefSeq" id="WP_268062096.1">
    <property type="nucleotide sequence ID" value="NZ_JAPQFJ010000015.1"/>
</dbReference>
<dbReference type="Proteomes" id="UP001144612">
    <property type="component" value="Unassembled WGS sequence"/>
</dbReference>
<evidence type="ECO:0000313" key="2">
    <source>
        <dbReference type="Proteomes" id="UP001144612"/>
    </source>
</evidence>
<evidence type="ECO:0000313" key="1">
    <source>
        <dbReference type="EMBL" id="MCY6959661.1"/>
    </source>
</evidence>